<dbReference type="InterPro" id="IPR013122">
    <property type="entry name" value="PKD1_2_channel"/>
</dbReference>
<evidence type="ECO:0000256" key="5">
    <source>
        <dbReference type="SAM" id="MobiDB-lite"/>
    </source>
</evidence>
<evidence type="ECO:0000256" key="2">
    <source>
        <dbReference type="ARBA" id="ARBA00022692"/>
    </source>
</evidence>
<feature type="transmembrane region" description="Helical" evidence="6">
    <location>
        <begin position="119"/>
        <end position="143"/>
    </location>
</feature>
<name>A0AAE0FDQ2_9CHLO</name>
<feature type="region of interest" description="Disordered" evidence="5">
    <location>
        <begin position="304"/>
        <end position="324"/>
    </location>
</feature>
<dbReference type="GO" id="GO:0050982">
    <property type="term" value="P:detection of mechanical stimulus"/>
    <property type="evidence" value="ECO:0007669"/>
    <property type="project" value="TreeGrafter"/>
</dbReference>
<dbReference type="Proteomes" id="UP001190700">
    <property type="component" value="Unassembled WGS sequence"/>
</dbReference>
<evidence type="ECO:0000259" key="7">
    <source>
        <dbReference type="Pfam" id="PF08016"/>
    </source>
</evidence>
<evidence type="ECO:0000256" key="6">
    <source>
        <dbReference type="SAM" id="Phobius"/>
    </source>
</evidence>
<comment type="caution">
    <text evidence="8">The sequence shown here is derived from an EMBL/GenBank/DDBJ whole genome shotgun (WGS) entry which is preliminary data.</text>
</comment>
<keyword evidence="4 6" id="KW-0472">Membrane</keyword>
<sequence length="324" mass="36078">MGGQAALRPRFGGGGEQSGAAQLMSTLLYFAIVIFVNLEFFLDDERDLYDNVYAEANYLLPIKRESDAAYRWMMEAHESHWRSFSEPTTWMYPSSPSPPTCPVSPTVIPIRHFWEISGVAMATTCFWGVQGLVMVAVLCRGLLLLQDHPHLGMVTTTLRRSAVALLHLLWLITYVCGVYGVWSTLVWGSYCERFSSFMSAFHAGLDSLASGMLVSCWREDPDSYSLELSAIERVNAELLVFSNTILVQICMMNFFFTILGDAYDVPEEKELRRAARNILQDVHEMLMGIARHEDRSGVCAASKRGTGCAGDQGQEAPKRGTGCA</sequence>
<dbReference type="EMBL" id="LGRX02020057">
    <property type="protein sequence ID" value="KAK3257844.1"/>
    <property type="molecule type" value="Genomic_DNA"/>
</dbReference>
<protein>
    <recommendedName>
        <fullName evidence="7">Polycystin cation channel PKD1/PKD2 domain-containing protein</fullName>
    </recommendedName>
</protein>
<feature type="transmembrane region" description="Helical" evidence="6">
    <location>
        <begin position="21"/>
        <end position="42"/>
    </location>
</feature>
<dbReference type="AlphaFoldDB" id="A0AAE0FDQ2"/>
<dbReference type="PANTHER" id="PTHR10877:SF194">
    <property type="entry name" value="LOCATION OF VULVA DEFECTIVE 1"/>
    <property type="match status" value="1"/>
</dbReference>
<dbReference type="GO" id="GO:0005262">
    <property type="term" value="F:calcium channel activity"/>
    <property type="evidence" value="ECO:0007669"/>
    <property type="project" value="TreeGrafter"/>
</dbReference>
<dbReference type="Pfam" id="PF08016">
    <property type="entry name" value="PKD_channel"/>
    <property type="match status" value="1"/>
</dbReference>
<reference evidence="8 9" key="1">
    <citation type="journal article" date="2015" name="Genome Biol. Evol.">
        <title>Comparative Genomics of a Bacterivorous Green Alga Reveals Evolutionary Causalities and Consequences of Phago-Mixotrophic Mode of Nutrition.</title>
        <authorList>
            <person name="Burns J.A."/>
            <person name="Paasch A."/>
            <person name="Narechania A."/>
            <person name="Kim E."/>
        </authorList>
    </citation>
    <scope>NUCLEOTIDE SEQUENCE [LARGE SCALE GENOMIC DNA]</scope>
    <source>
        <strain evidence="8 9">PLY_AMNH</strain>
    </source>
</reference>
<dbReference type="InterPro" id="IPR051223">
    <property type="entry name" value="Polycystin"/>
</dbReference>
<keyword evidence="9" id="KW-1185">Reference proteome</keyword>
<evidence type="ECO:0000256" key="4">
    <source>
        <dbReference type="ARBA" id="ARBA00023136"/>
    </source>
</evidence>
<gene>
    <name evidence="8" type="ORF">CYMTET_33083</name>
</gene>
<evidence type="ECO:0000256" key="3">
    <source>
        <dbReference type="ARBA" id="ARBA00022989"/>
    </source>
</evidence>
<organism evidence="8 9">
    <name type="scientific">Cymbomonas tetramitiformis</name>
    <dbReference type="NCBI Taxonomy" id="36881"/>
    <lineage>
        <taxon>Eukaryota</taxon>
        <taxon>Viridiplantae</taxon>
        <taxon>Chlorophyta</taxon>
        <taxon>Pyramimonadophyceae</taxon>
        <taxon>Pyramimonadales</taxon>
        <taxon>Pyramimonadaceae</taxon>
        <taxon>Cymbomonas</taxon>
    </lineage>
</organism>
<dbReference type="PANTHER" id="PTHR10877">
    <property type="entry name" value="POLYCYSTIN FAMILY MEMBER"/>
    <property type="match status" value="1"/>
</dbReference>
<keyword evidence="2 6" id="KW-0812">Transmembrane</keyword>
<dbReference type="GO" id="GO:0016020">
    <property type="term" value="C:membrane"/>
    <property type="evidence" value="ECO:0007669"/>
    <property type="project" value="UniProtKB-SubCell"/>
</dbReference>
<keyword evidence="3 6" id="KW-1133">Transmembrane helix</keyword>
<feature type="transmembrane region" description="Helical" evidence="6">
    <location>
        <begin position="238"/>
        <end position="259"/>
    </location>
</feature>
<accession>A0AAE0FDQ2</accession>
<feature type="domain" description="Polycystin cation channel PKD1/PKD2" evidence="7">
    <location>
        <begin position="112"/>
        <end position="264"/>
    </location>
</feature>
<evidence type="ECO:0000256" key="1">
    <source>
        <dbReference type="ARBA" id="ARBA00004141"/>
    </source>
</evidence>
<proteinExistence type="predicted"/>
<feature type="non-terminal residue" evidence="8">
    <location>
        <position position="324"/>
    </location>
</feature>
<evidence type="ECO:0000313" key="8">
    <source>
        <dbReference type="EMBL" id="KAK3257844.1"/>
    </source>
</evidence>
<feature type="transmembrane region" description="Helical" evidence="6">
    <location>
        <begin position="163"/>
        <end position="182"/>
    </location>
</feature>
<evidence type="ECO:0000313" key="9">
    <source>
        <dbReference type="Proteomes" id="UP001190700"/>
    </source>
</evidence>
<comment type="subcellular location">
    <subcellularLocation>
        <location evidence="1">Membrane</location>
        <topology evidence="1">Multi-pass membrane protein</topology>
    </subcellularLocation>
</comment>